<feature type="transmembrane region" description="Helical" evidence="17">
    <location>
        <begin position="40"/>
        <end position="61"/>
    </location>
</feature>
<dbReference type="FunFam" id="3.30.70.1230:FF:000009">
    <property type="entry name" value="Adenylate cyclase"/>
    <property type="match status" value="1"/>
</dbReference>
<evidence type="ECO:0000256" key="2">
    <source>
        <dbReference type="ARBA" id="ARBA00001936"/>
    </source>
</evidence>
<feature type="transmembrane region" description="Helical" evidence="17">
    <location>
        <begin position="458"/>
        <end position="478"/>
    </location>
</feature>
<proteinExistence type="inferred from homology"/>
<comment type="cofactor">
    <cofactor evidence="2">
        <name>Mn(2+)</name>
        <dbReference type="ChEBI" id="CHEBI:29035"/>
    </cofactor>
</comment>
<dbReference type="Gene3D" id="3.30.70.1230">
    <property type="entry name" value="Nucleotide cyclase"/>
    <property type="match status" value="2"/>
</dbReference>
<keyword evidence="20" id="KW-1185">Reference proteome</keyword>
<dbReference type="SUPFAM" id="SSF55073">
    <property type="entry name" value="Nucleotide cyclase"/>
    <property type="match status" value="2"/>
</dbReference>
<dbReference type="OMA" id="ANISHMI"/>
<feature type="transmembrane region" description="Helical" evidence="17">
    <location>
        <begin position="67"/>
        <end position="86"/>
    </location>
</feature>
<name>A0A8C4NNP6_EPTBU</name>
<feature type="region of interest" description="Disordered" evidence="16">
    <location>
        <begin position="670"/>
        <end position="690"/>
    </location>
</feature>
<comment type="catalytic activity">
    <reaction evidence="1">
        <text>ATP = 3',5'-cyclic AMP + diphosphate</text>
        <dbReference type="Rhea" id="RHEA:15389"/>
        <dbReference type="ChEBI" id="CHEBI:30616"/>
        <dbReference type="ChEBI" id="CHEBI:33019"/>
        <dbReference type="ChEBI" id="CHEBI:58165"/>
        <dbReference type="EC" id="4.6.1.1"/>
    </reaction>
</comment>
<evidence type="ECO:0000256" key="6">
    <source>
        <dbReference type="ARBA" id="ARBA00022692"/>
    </source>
</evidence>
<feature type="transmembrane region" description="Helical" evidence="17">
    <location>
        <begin position="566"/>
        <end position="584"/>
    </location>
</feature>
<keyword evidence="13 17" id="KW-0472">Membrane</keyword>
<dbReference type="PROSITE" id="PS00452">
    <property type="entry name" value="GUANYLATE_CYCLASE_1"/>
    <property type="match status" value="1"/>
</dbReference>
<organism evidence="19 20">
    <name type="scientific">Eptatretus burgeri</name>
    <name type="common">Inshore hagfish</name>
    <dbReference type="NCBI Taxonomy" id="7764"/>
    <lineage>
        <taxon>Eukaryota</taxon>
        <taxon>Metazoa</taxon>
        <taxon>Chordata</taxon>
        <taxon>Craniata</taxon>
        <taxon>Vertebrata</taxon>
        <taxon>Cyclostomata</taxon>
        <taxon>Myxini</taxon>
        <taxon>Myxiniformes</taxon>
        <taxon>Myxinidae</taxon>
        <taxon>Eptatretinae</taxon>
        <taxon>Eptatretus</taxon>
    </lineage>
</organism>
<evidence type="ECO:0000256" key="11">
    <source>
        <dbReference type="ARBA" id="ARBA00022989"/>
    </source>
</evidence>
<keyword evidence="14 15" id="KW-0456">Lyase</keyword>
<dbReference type="AlphaFoldDB" id="A0A8C4NNP6"/>
<dbReference type="Ensembl" id="ENSEBUT00000007113.1">
    <property type="protein sequence ID" value="ENSEBUP00000006653.1"/>
    <property type="gene ID" value="ENSEBUG00000004365.1"/>
</dbReference>
<evidence type="ECO:0000259" key="18">
    <source>
        <dbReference type="PROSITE" id="PS50125"/>
    </source>
</evidence>
<evidence type="ECO:0000256" key="10">
    <source>
        <dbReference type="ARBA" id="ARBA00022842"/>
    </source>
</evidence>
<dbReference type="GO" id="GO:0006171">
    <property type="term" value="P:cAMP biosynthetic process"/>
    <property type="evidence" value="ECO:0007669"/>
    <property type="project" value="UniProtKB-KW"/>
</dbReference>
<evidence type="ECO:0000256" key="13">
    <source>
        <dbReference type="ARBA" id="ARBA00023136"/>
    </source>
</evidence>
<sequence>MGMQSPGESGPTRLPRLAFSSPELEKVYQAFLRRQKHGTLLAYVASEALFASYLVVLAAPQYDLRELPSLVLGALGAPLSVLLGVLCWRGRLPDQTCAYLAVLLSELLQYAHLGLHATSGARPTALARQLLADVALMLAAGIAGCWAYGLTDRRQRAAFLEAKQSLEVKLSLEEQKEQQERLLLSILPRHIADEMLQDIRRDKSQEQQRFNTMYMNRHENVSILFADIVGFTQLASTCSAQELVRLLNELFARFDGLAENNHQLRIKILGDCYYCICGLPEYRDDHAACSINMGLDMVTAIISVQKATQTDVNMRVGIHTGAVLGGVLGQKNWQFDVWSIDVSLANKMESGGIAGRVHISQATYGCLHGEFDVEPGYGGERNDYIKDKGIQTYLAFQPVALNNGQSIATDLNQQLDVALRARQTAKIVVGRQTHVVTLHFLDPQLEASFSSVKEKQNGASVACYTLVVLFIFMAHVLLSPRLVAVYVSFIIEECLLLLLLACQFAGVYPKVTTMLPWLKSLLFSLQLLTSLLHFSYYGRPIFLQVSCFPGTGDLNKTQGEGGCAEWPALHATCGVVILAASTLLSQLSHLVKLAVMLTITGAWAALHLAAWGPVFDHYDRLHYILHVQGINEFPPPVPSSAIKFPAASAMSLGFGNNSPLITSKVLHQGGVSPGGVQRDRSEVKEAPDPDPAYQGDTKRKLFSLAEVCALPSVVLLLKFCISHDDPSLSPGVFIMCSALSSFIHLSVQVTDVDNATRWQHIVDLADFCLALKIALMNINNQSFNSFVLRIGLNRGSLLAGVIGVRKPHYDIWGNSVNVASRMESTGRVGNIQVVEDVYLGLKDFGFNFVRRGPVFVKGKGELITYFLKNRLHGTSSDSTGLPHQVI</sequence>
<dbReference type="PROSITE" id="PS50125">
    <property type="entry name" value="GUANYLATE_CYCLASE_2"/>
    <property type="match status" value="2"/>
</dbReference>
<dbReference type="Pfam" id="PF16214">
    <property type="entry name" value="AC_N"/>
    <property type="match status" value="1"/>
</dbReference>
<reference evidence="19" key="2">
    <citation type="submission" date="2025-09" db="UniProtKB">
        <authorList>
            <consortium name="Ensembl"/>
        </authorList>
    </citation>
    <scope>IDENTIFICATION</scope>
</reference>
<dbReference type="EC" id="4.6.1.1" evidence="5"/>
<evidence type="ECO:0000256" key="17">
    <source>
        <dbReference type="SAM" id="Phobius"/>
    </source>
</evidence>
<evidence type="ECO:0000256" key="1">
    <source>
        <dbReference type="ARBA" id="ARBA00001593"/>
    </source>
</evidence>
<feature type="transmembrane region" description="Helical" evidence="17">
    <location>
        <begin position="130"/>
        <end position="150"/>
    </location>
</feature>
<feature type="transmembrane region" description="Helical" evidence="17">
    <location>
        <begin position="591"/>
        <end position="611"/>
    </location>
</feature>
<evidence type="ECO:0000256" key="15">
    <source>
        <dbReference type="RuleBase" id="RU000405"/>
    </source>
</evidence>
<dbReference type="PANTHER" id="PTHR45627">
    <property type="entry name" value="ADENYLATE CYCLASE TYPE 1"/>
    <property type="match status" value="1"/>
</dbReference>
<evidence type="ECO:0000256" key="8">
    <source>
        <dbReference type="ARBA" id="ARBA00022741"/>
    </source>
</evidence>
<dbReference type="CDD" id="cd07302">
    <property type="entry name" value="CHD"/>
    <property type="match status" value="2"/>
</dbReference>
<dbReference type="InterPro" id="IPR032628">
    <property type="entry name" value="AC_N"/>
</dbReference>
<feature type="compositionally biased region" description="Basic and acidic residues" evidence="16">
    <location>
        <begin position="677"/>
        <end position="687"/>
    </location>
</feature>
<keyword evidence="10" id="KW-0460">Magnesium</keyword>
<dbReference type="Proteomes" id="UP000694388">
    <property type="component" value="Unplaced"/>
</dbReference>
<comment type="cofactor">
    <cofactor evidence="3">
        <name>Mg(2+)</name>
        <dbReference type="ChEBI" id="CHEBI:18420"/>
    </cofactor>
</comment>
<dbReference type="SMART" id="SM00044">
    <property type="entry name" value="CYCc"/>
    <property type="match status" value="2"/>
</dbReference>
<dbReference type="GO" id="GO:0005524">
    <property type="term" value="F:ATP binding"/>
    <property type="evidence" value="ECO:0007669"/>
    <property type="project" value="UniProtKB-KW"/>
</dbReference>
<evidence type="ECO:0000256" key="7">
    <source>
        <dbReference type="ARBA" id="ARBA00022723"/>
    </source>
</evidence>
<keyword evidence="12" id="KW-0115">cAMP biosynthesis</keyword>
<dbReference type="GO" id="GO:0035556">
    <property type="term" value="P:intracellular signal transduction"/>
    <property type="evidence" value="ECO:0007669"/>
    <property type="project" value="InterPro"/>
</dbReference>
<dbReference type="GO" id="GO:0004016">
    <property type="term" value="F:adenylate cyclase activity"/>
    <property type="evidence" value="ECO:0007669"/>
    <property type="project" value="UniProtKB-EC"/>
</dbReference>
<dbReference type="Pfam" id="PF00211">
    <property type="entry name" value="Guanylate_cyc"/>
    <property type="match status" value="2"/>
</dbReference>
<dbReference type="GO" id="GO:0046872">
    <property type="term" value="F:metal ion binding"/>
    <property type="evidence" value="ECO:0007669"/>
    <property type="project" value="UniProtKB-KW"/>
</dbReference>
<evidence type="ECO:0000256" key="14">
    <source>
        <dbReference type="ARBA" id="ARBA00023239"/>
    </source>
</evidence>
<dbReference type="PANTHER" id="PTHR45627:SF30">
    <property type="entry name" value="ADENYLATE CYCLASE TYPE 3"/>
    <property type="match status" value="1"/>
</dbReference>
<evidence type="ECO:0000256" key="12">
    <source>
        <dbReference type="ARBA" id="ARBA00022998"/>
    </source>
</evidence>
<evidence type="ECO:0000313" key="19">
    <source>
        <dbReference type="Ensembl" id="ENSEBUP00000006653.1"/>
    </source>
</evidence>
<accession>A0A8C4NNP6</accession>
<comment type="subcellular location">
    <subcellularLocation>
        <location evidence="4">Membrane</location>
        <topology evidence="4">Multi-pass membrane protein</topology>
    </subcellularLocation>
</comment>
<evidence type="ECO:0000313" key="20">
    <source>
        <dbReference type="Proteomes" id="UP000694388"/>
    </source>
</evidence>
<dbReference type="InterPro" id="IPR029787">
    <property type="entry name" value="Nucleotide_cyclase"/>
</dbReference>
<dbReference type="InterPro" id="IPR018297">
    <property type="entry name" value="A/G_cyclase_CS"/>
</dbReference>
<feature type="transmembrane region" description="Helical" evidence="17">
    <location>
        <begin position="484"/>
        <end position="508"/>
    </location>
</feature>
<evidence type="ECO:0000256" key="9">
    <source>
        <dbReference type="ARBA" id="ARBA00022840"/>
    </source>
</evidence>
<dbReference type="GO" id="GO:0005886">
    <property type="term" value="C:plasma membrane"/>
    <property type="evidence" value="ECO:0007669"/>
    <property type="project" value="TreeGrafter"/>
</dbReference>
<feature type="transmembrane region" description="Helical" evidence="17">
    <location>
        <begin position="520"/>
        <end position="538"/>
    </location>
</feature>
<dbReference type="GeneTree" id="ENSGT00940000156549"/>
<keyword evidence="11 17" id="KW-1133">Transmembrane helix</keyword>
<feature type="domain" description="Guanylate cyclase" evidence="18">
    <location>
        <begin position="759"/>
        <end position="823"/>
    </location>
</feature>
<keyword evidence="9" id="KW-0067">ATP-binding</keyword>
<keyword evidence="7" id="KW-0479">Metal-binding</keyword>
<evidence type="ECO:0000256" key="16">
    <source>
        <dbReference type="SAM" id="MobiDB-lite"/>
    </source>
</evidence>
<dbReference type="GO" id="GO:0007189">
    <property type="term" value="P:adenylate cyclase-activating G protein-coupled receptor signaling pathway"/>
    <property type="evidence" value="ECO:0007669"/>
    <property type="project" value="TreeGrafter"/>
</dbReference>
<keyword evidence="6 17" id="KW-0812">Transmembrane</keyword>
<evidence type="ECO:0000256" key="4">
    <source>
        <dbReference type="ARBA" id="ARBA00004141"/>
    </source>
</evidence>
<evidence type="ECO:0000256" key="5">
    <source>
        <dbReference type="ARBA" id="ARBA00012201"/>
    </source>
</evidence>
<keyword evidence="8" id="KW-0547">Nucleotide-binding</keyword>
<feature type="domain" description="Guanylate cyclase" evidence="18">
    <location>
        <begin position="222"/>
        <end position="349"/>
    </location>
</feature>
<protein>
    <recommendedName>
        <fullName evidence="5">adenylate cyclase</fullName>
        <ecNumber evidence="5">4.6.1.1</ecNumber>
    </recommendedName>
</protein>
<reference evidence="19" key="1">
    <citation type="submission" date="2025-08" db="UniProtKB">
        <authorList>
            <consortium name="Ensembl"/>
        </authorList>
    </citation>
    <scope>IDENTIFICATION</scope>
</reference>
<comment type="similarity">
    <text evidence="15">Belongs to the adenylyl cyclase class-4/guanylyl cyclase family.</text>
</comment>
<feature type="transmembrane region" description="Helical" evidence="17">
    <location>
        <begin position="98"/>
        <end position="118"/>
    </location>
</feature>
<evidence type="ECO:0000256" key="3">
    <source>
        <dbReference type="ARBA" id="ARBA00001946"/>
    </source>
</evidence>
<dbReference type="InterPro" id="IPR001054">
    <property type="entry name" value="A/G_cyclase"/>
</dbReference>